<keyword evidence="10" id="KW-1185">Reference proteome</keyword>
<keyword evidence="3 6" id="KW-0717">Septation</keyword>
<dbReference type="InterPro" id="IPR013033">
    <property type="entry name" value="MinC"/>
</dbReference>
<dbReference type="InterPro" id="IPR055219">
    <property type="entry name" value="MinC_N_1"/>
</dbReference>
<accession>A0A0K8J5T8</accession>
<dbReference type="PANTHER" id="PTHR34108:SF1">
    <property type="entry name" value="SEPTUM SITE-DETERMINING PROTEIN MINC"/>
    <property type="match status" value="1"/>
</dbReference>
<sequence>MKSVNNSVIIKGNKYGIVVVLNPDISFDEIKEQVAEKFRESSKFFENAKMAISFEGRSLTNEEQRDILDIIGNNTDMQIVCVIDNDPDKEEVFRKTLEQKLMELENNTGQFYKGILRSGASLEFETSVVIIGDVNHGARVVSKGNIIVLGSLKGTAFAGACGNTNSFVVALDMRPTQIRIADTIARSPDKPDKNTDKEAKIAFLEDGNIYIEPLTRNILNDIRL</sequence>
<dbReference type="OrthoDB" id="9790810at2"/>
<dbReference type="GO" id="GO:1901891">
    <property type="term" value="P:regulation of cell septum assembly"/>
    <property type="evidence" value="ECO:0007669"/>
    <property type="project" value="InterPro"/>
</dbReference>
<dbReference type="Gene3D" id="2.160.20.70">
    <property type="match status" value="1"/>
</dbReference>
<feature type="domain" description="Septum formation inhibitor MinC C-terminal" evidence="7">
    <location>
        <begin position="112"/>
        <end position="212"/>
    </location>
</feature>
<dbReference type="EMBL" id="LN879430">
    <property type="protein sequence ID" value="CUH92693.1"/>
    <property type="molecule type" value="Genomic_DNA"/>
</dbReference>
<dbReference type="PANTHER" id="PTHR34108">
    <property type="entry name" value="SEPTUM SITE-DETERMINING PROTEIN MINC"/>
    <property type="match status" value="1"/>
</dbReference>
<evidence type="ECO:0000259" key="8">
    <source>
        <dbReference type="Pfam" id="PF22642"/>
    </source>
</evidence>
<dbReference type="NCBIfam" id="TIGR01222">
    <property type="entry name" value="minC"/>
    <property type="match status" value="1"/>
</dbReference>
<dbReference type="GO" id="GO:0000917">
    <property type="term" value="P:division septum assembly"/>
    <property type="evidence" value="ECO:0007669"/>
    <property type="project" value="UniProtKB-KW"/>
</dbReference>
<evidence type="ECO:0000256" key="2">
    <source>
        <dbReference type="ARBA" id="ARBA00022618"/>
    </source>
</evidence>
<evidence type="ECO:0000313" key="9">
    <source>
        <dbReference type="EMBL" id="CUH92693.1"/>
    </source>
</evidence>
<dbReference type="Pfam" id="PF03775">
    <property type="entry name" value="MinC_C"/>
    <property type="match status" value="1"/>
</dbReference>
<evidence type="ECO:0000256" key="1">
    <source>
        <dbReference type="ARBA" id="ARBA00006291"/>
    </source>
</evidence>
<evidence type="ECO:0000313" key="10">
    <source>
        <dbReference type="Proteomes" id="UP000196053"/>
    </source>
</evidence>
<dbReference type="Pfam" id="PF22642">
    <property type="entry name" value="MinC_N_1"/>
    <property type="match status" value="1"/>
</dbReference>
<dbReference type="InterPro" id="IPR016098">
    <property type="entry name" value="CAP/MinC_C"/>
</dbReference>
<dbReference type="InterPro" id="IPR036145">
    <property type="entry name" value="MinC_C_sf"/>
</dbReference>
<dbReference type="AlphaFoldDB" id="A0A0K8J5T8"/>
<dbReference type="RefSeq" id="WP_058258041.1">
    <property type="nucleotide sequence ID" value="NZ_DUPS01000029.1"/>
</dbReference>
<evidence type="ECO:0000256" key="3">
    <source>
        <dbReference type="ARBA" id="ARBA00023210"/>
    </source>
</evidence>
<comment type="function">
    <text evidence="6">Cell division inhibitor that blocks the formation of polar Z ring septums. Rapidly oscillates between the poles of the cell to destabilize FtsZ filaments that have formed before they mature into polar Z rings. Prevents FtsZ polymerization.</text>
</comment>
<protein>
    <recommendedName>
        <fullName evidence="6">Probable septum site-determining protein MinC</fullName>
    </recommendedName>
</protein>
<comment type="similarity">
    <text evidence="1 6">Belongs to the MinC family.</text>
</comment>
<dbReference type="SUPFAM" id="SSF63848">
    <property type="entry name" value="Cell-division inhibitor MinC, C-terminal domain"/>
    <property type="match status" value="1"/>
</dbReference>
<name>A0A0K8J5T8_9FIRM</name>
<evidence type="ECO:0000259" key="7">
    <source>
        <dbReference type="Pfam" id="PF03775"/>
    </source>
</evidence>
<dbReference type="Proteomes" id="UP000196053">
    <property type="component" value="Chromosome I"/>
</dbReference>
<feature type="domain" description="Septum site-determining protein MinC N-terminal" evidence="8">
    <location>
        <begin position="8"/>
        <end position="81"/>
    </location>
</feature>
<proteinExistence type="inferred from homology"/>
<dbReference type="KEGG" id="hsd:SD1D_1147"/>
<keyword evidence="4 6" id="KW-0131">Cell cycle</keyword>
<keyword evidence="2 6" id="KW-0132">Cell division</keyword>
<evidence type="ECO:0000256" key="5">
    <source>
        <dbReference type="ARBA" id="ARBA00046874"/>
    </source>
</evidence>
<evidence type="ECO:0000256" key="4">
    <source>
        <dbReference type="ARBA" id="ARBA00023306"/>
    </source>
</evidence>
<dbReference type="InterPro" id="IPR005526">
    <property type="entry name" value="Septum_form_inhib_MinC_C"/>
</dbReference>
<dbReference type="HAMAP" id="MF_00267">
    <property type="entry name" value="MinC"/>
    <property type="match status" value="1"/>
</dbReference>
<dbReference type="GO" id="GO:0000902">
    <property type="term" value="P:cell morphogenesis"/>
    <property type="evidence" value="ECO:0007669"/>
    <property type="project" value="InterPro"/>
</dbReference>
<evidence type="ECO:0000256" key="6">
    <source>
        <dbReference type="HAMAP-Rule" id="MF_00267"/>
    </source>
</evidence>
<organism evidence="9 10">
    <name type="scientific">Herbinix luporum</name>
    <dbReference type="NCBI Taxonomy" id="1679721"/>
    <lineage>
        <taxon>Bacteria</taxon>
        <taxon>Bacillati</taxon>
        <taxon>Bacillota</taxon>
        <taxon>Clostridia</taxon>
        <taxon>Lachnospirales</taxon>
        <taxon>Lachnospiraceae</taxon>
        <taxon>Herbinix</taxon>
    </lineage>
</organism>
<reference evidence="10" key="1">
    <citation type="submission" date="2015-09" db="EMBL/GenBank/DDBJ databases">
        <authorList>
            <person name="Wibberg D."/>
        </authorList>
    </citation>
    <scope>NUCLEOTIDE SEQUENCE [LARGE SCALE GENOMIC DNA]</scope>
    <source>
        <strain evidence="10">SD1D</strain>
    </source>
</reference>
<dbReference type="Gene3D" id="3.30.160.540">
    <property type="match status" value="1"/>
</dbReference>
<comment type="subunit">
    <text evidence="5 6">Interacts with MinD and FtsZ.</text>
</comment>
<gene>
    <name evidence="6" type="primary">minC</name>
    <name evidence="9" type="ORF">SD1D_1147</name>
</gene>